<dbReference type="Proteomes" id="UP000015361">
    <property type="component" value="Unassembled WGS sequence"/>
</dbReference>
<comment type="caution">
    <text evidence="1">The sequence shown here is derived from an EMBL/GenBank/DDBJ whole genome shotgun (WGS) entry which is preliminary data.</text>
</comment>
<dbReference type="EMBL" id="CBLU010000009">
    <property type="protein sequence ID" value="CDG04471.1"/>
    <property type="molecule type" value="Genomic_DNA"/>
</dbReference>
<evidence type="ECO:0000313" key="2">
    <source>
        <dbReference type="Proteomes" id="UP000015361"/>
    </source>
</evidence>
<evidence type="ECO:0000313" key="1">
    <source>
        <dbReference type="EMBL" id="CDG04471.1"/>
    </source>
</evidence>
<gene>
    <name evidence="1" type="primary">yljD</name>
    <name evidence="1" type="ORF">O9U_14300</name>
</gene>
<dbReference type="AlphaFoldDB" id="S6FGM4"/>
<sequence length="84" mass="10072">MFQWRNQKKEIEKIILEQTNFVPRNEKGQEIYISLKSKKNGKKNMKHNEKFAKSAEFDKLVKLFGENKVKLIHASAQRRIEILR</sequence>
<name>S6FGM4_LACLL</name>
<reference evidence="1 2" key="1">
    <citation type="journal article" date="2013" name="Appl. Environ. Microbiol.">
        <title>The Carbohydrate Metabolism Signature of Lactococcus lactis Strain A12 Reveals Its Sourdough Ecosystem Origin.</title>
        <authorList>
            <person name="Passerini D."/>
            <person name="Coddeville M."/>
            <person name="Le Bourgeois P."/>
            <person name="Loubiere P."/>
            <person name="Ritzenthaler P."/>
            <person name="Fontagne-Faucher C."/>
            <person name="Daveran-Mingot M.L."/>
            <person name="Cocaign-Bousquet M."/>
        </authorList>
    </citation>
    <scope>NUCLEOTIDE SEQUENCE [LARGE SCALE GENOMIC DNA]</scope>
    <source>
        <strain evidence="1 2">A12</strain>
    </source>
</reference>
<accession>S6FGM4</accession>
<proteinExistence type="predicted"/>
<dbReference type="RefSeq" id="WP_021722472.1">
    <property type="nucleotide sequence ID" value="NZ_CBLU010000009.1"/>
</dbReference>
<protein>
    <submittedName>
        <fullName evidence="1">Uncharacterized protein</fullName>
    </submittedName>
</protein>
<organism evidence="1 2">
    <name type="scientific">Lactococcus lactis subsp. lactis A12</name>
    <dbReference type="NCBI Taxonomy" id="1137134"/>
    <lineage>
        <taxon>Bacteria</taxon>
        <taxon>Bacillati</taxon>
        <taxon>Bacillota</taxon>
        <taxon>Bacilli</taxon>
        <taxon>Lactobacillales</taxon>
        <taxon>Streptococcaceae</taxon>
        <taxon>Lactococcus</taxon>
    </lineage>
</organism>